<protein>
    <submittedName>
        <fullName evidence="1">Uncharacterized protein</fullName>
    </submittedName>
</protein>
<evidence type="ECO:0000313" key="2">
    <source>
        <dbReference type="Proteomes" id="UP001162992"/>
    </source>
</evidence>
<dbReference type="Proteomes" id="UP001162992">
    <property type="component" value="Chromosome 1"/>
</dbReference>
<evidence type="ECO:0000313" key="1">
    <source>
        <dbReference type="EMBL" id="KAJ7570738.1"/>
    </source>
</evidence>
<comment type="caution">
    <text evidence="1">The sequence shown here is derived from an EMBL/GenBank/DDBJ whole genome shotgun (WGS) entry which is preliminary data.</text>
</comment>
<name>A0ACC2EW76_DIPCM</name>
<sequence length="203" mass="22525">MVISSSEVHTVVMEGIFLDKGLSEIETAKVGDAVWRYHNHAVAAHECSSLLVQHIPAPVTGVWSIVRRFDQPQSYKHFIRSCSVAGGVAVGSTREVTVISGLPAKNSMERLEILDEEKHVLSFRVLGGDHRLKNYRSVTSLHEVVVDGMPETLVIESYVVDIPQGNTKEDTCIYTNTLVRCNLRSLARIAERRARLSEAEGED</sequence>
<organism evidence="1 2">
    <name type="scientific">Diphasiastrum complanatum</name>
    <name type="common">Issler's clubmoss</name>
    <name type="synonym">Lycopodium complanatum</name>
    <dbReference type="NCBI Taxonomy" id="34168"/>
    <lineage>
        <taxon>Eukaryota</taxon>
        <taxon>Viridiplantae</taxon>
        <taxon>Streptophyta</taxon>
        <taxon>Embryophyta</taxon>
        <taxon>Tracheophyta</taxon>
        <taxon>Lycopodiopsida</taxon>
        <taxon>Lycopodiales</taxon>
        <taxon>Lycopodiaceae</taxon>
        <taxon>Lycopodioideae</taxon>
        <taxon>Diphasiastrum</taxon>
    </lineage>
</organism>
<dbReference type="EMBL" id="CM055092">
    <property type="protein sequence ID" value="KAJ7570738.1"/>
    <property type="molecule type" value="Genomic_DNA"/>
</dbReference>
<gene>
    <name evidence="1" type="ORF">O6H91_01G133500</name>
</gene>
<keyword evidence="2" id="KW-1185">Reference proteome</keyword>
<reference evidence="2" key="1">
    <citation type="journal article" date="2024" name="Proc. Natl. Acad. Sci. U.S.A.">
        <title>Extraordinary preservation of gene collinearity over three hundred million years revealed in homosporous lycophytes.</title>
        <authorList>
            <person name="Li C."/>
            <person name="Wickell D."/>
            <person name="Kuo L.Y."/>
            <person name="Chen X."/>
            <person name="Nie B."/>
            <person name="Liao X."/>
            <person name="Peng D."/>
            <person name="Ji J."/>
            <person name="Jenkins J."/>
            <person name="Williams M."/>
            <person name="Shu S."/>
            <person name="Plott C."/>
            <person name="Barry K."/>
            <person name="Rajasekar S."/>
            <person name="Grimwood J."/>
            <person name="Han X."/>
            <person name="Sun S."/>
            <person name="Hou Z."/>
            <person name="He W."/>
            <person name="Dai G."/>
            <person name="Sun C."/>
            <person name="Schmutz J."/>
            <person name="Leebens-Mack J.H."/>
            <person name="Li F.W."/>
            <person name="Wang L."/>
        </authorList>
    </citation>
    <scope>NUCLEOTIDE SEQUENCE [LARGE SCALE GENOMIC DNA]</scope>
    <source>
        <strain evidence="2">cv. PW_Plant_1</strain>
    </source>
</reference>
<accession>A0ACC2EW76</accession>
<proteinExistence type="predicted"/>